<dbReference type="PRINTS" id="PR00344">
    <property type="entry name" value="BCTRLSENSOR"/>
</dbReference>
<dbReference type="InterPro" id="IPR004358">
    <property type="entry name" value="Sig_transdc_His_kin-like_C"/>
</dbReference>
<evidence type="ECO:0000256" key="12">
    <source>
        <dbReference type="PROSITE-ProRule" id="PRU00169"/>
    </source>
</evidence>
<evidence type="ECO:0000256" key="1">
    <source>
        <dbReference type="ARBA" id="ARBA00000085"/>
    </source>
</evidence>
<dbReference type="SUPFAM" id="SSF52172">
    <property type="entry name" value="CheY-like"/>
    <property type="match status" value="1"/>
</dbReference>
<dbReference type="eggNOG" id="COG3437">
    <property type="taxonomic scope" value="Bacteria"/>
</dbReference>
<dbReference type="Pfam" id="PF07495">
    <property type="entry name" value="Y_Y_Y"/>
    <property type="match status" value="1"/>
</dbReference>
<dbReference type="CDD" id="cd16922">
    <property type="entry name" value="HATPase_EvgS-ArcB-TorS-like"/>
    <property type="match status" value="1"/>
</dbReference>
<dbReference type="GO" id="GO:0005524">
    <property type="term" value="F:ATP binding"/>
    <property type="evidence" value="ECO:0007669"/>
    <property type="project" value="UniProtKB-KW"/>
</dbReference>
<dbReference type="SUPFAM" id="SSF69322">
    <property type="entry name" value="Tricorn protease domain 2"/>
    <property type="match status" value="1"/>
</dbReference>
<dbReference type="InterPro" id="IPR011047">
    <property type="entry name" value="Quinoprotein_ADH-like_sf"/>
</dbReference>
<evidence type="ECO:0000256" key="9">
    <source>
        <dbReference type="ARBA" id="ARBA00022840"/>
    </source>
</evidence>
<evidence type="ECO:0000256" key="13">
    <source>
        <dbReference type="SAM" id="MobiDB-lite"/>
    </source>
</evidence>
<dbReference type="SMART" id="SM00388">
    <property type="entry name" value="HisKA"/>
    <property type="match status" value="1"/>
</dbReference>
<dbReference type="HOGENOM" id="CLU_262703_0_0_0"/>
<keyword evidence="14" id="KW-1133">Transmembrane helix</keyword>
<dbReference type="SMART" id="SM00448">
    <property type="entry name" value="REC"/>
    <property type="match status" value="1"/>
</dbReference>
<keyword evidence="7" id="KW-0547">Nucleotide-binding</keyword>
<dbReference type="InterPro" id="IPR003594">
    <property type="entry name" value="HATPase_dom"/>
</dbReference>
<keyword evidence="11 14" id="KW-0472">Membrane</keyword>
<dbReference type="KEGG" id="caa:Caka_1310"/>
<evidence type="ECO:0000313" key="17">
    <source>
        <dbReference type="EMBL" id="ADE54330.1"/>
    </source>
</evidence>
<keyword evidence="8 17" id="KW-0418">Kinase</keyword>
<dbReference type="OrthoDB" id="175932at2"/>
<evidence type="ECO:0000259" key="15">
    <source>
        <dbReference type="PROSITE" id="PS50109"/>
    </source>
</evidence>
<reference evidence="17 18" key="1">
    <citation type="journal article" date="2010" name="Stand. Genomic Sci.">
        <title>Complete genome sequence of Coraliomargarita akajimensis type strain (04OKA010-24).</title>
        <authorList>
            <person name="Mavromatis K."/>
            <person name="Abt B."/>
            <person name="Brambilla E."/>
            <person name="Lapidus A."/>
            <person name="Copeland A."/>
            <person name="Deshpande S."/>
            <person name="Nolan M."/>
            <person name="Lucas S."/>
            <person name="Tice H."/>
            <person name="Cheng J.F."/>
            <person name="Han C."/>
            <person name="Detter J.C."/>
            <person name="Woyke T."/>
            <person name="Goodwin L."/>
            <person name="Pitluck S."/>
            <person name="Held B."/>
            <person name="Brettin T."/>
            <person name="Tapia R."/>
            <person name="Ivanova N."/>
            <person name="Mikhailova N."/>
            <person name="Pati A."/>
            <person name="Liolios K."/>
            <person name="Chen A."/>
            <person name="Palaniappan K."/>
            <person name="Land M."/>
            <person name="Hauser L."/>
            <person name="Chang Y.J."/>
            <person name="Jeffries C.D."/>
            <person name="Rohde M."/>
            <person name="Goker M."/>
            <person name="Bristow J."/>
            <person name="Eisen J.A."/>
            <person name="Markowitz V."/>
            <person name="Hugenholtz P."/>
            <person name="Klenk H.P."/>
            <person name="Kyrpides N.C."/>
        </authorList>
    </citation>
    <scope>NUCLEOTIDE SEQUENCE [LARGE SCALE GENOMIC DNA]</scope>
    <source>
        <strain evidence="18">DSM 45221 / IAM 15411 / JCM 23193 / KCTC 12865</strain>
    </source>
</reference>
<dbReference type="InterPro" id="IPR001789">
    <property type="entry name" value="Sig_transdc_resp-reg_receiver"/>
</dbReference>
<dbReference type="Pfam" id="PF00072">
    <property type="entry name" value="Response_reg"/>
    <property type="match status" value="1"/>
</dbReference>
<keyword evidence="4" id="KW-1003">Cell membrane</keyword>
<feature type="domain" description="Histidine kinase" evidence="15">
    <location>
        <begin position="816"/>
        <end position="1032"/>
    </location>
</feature>
<dbReference type="Pfam" id="PF00512">
    <property type="entry name" value="HisKA"/>
    <property type="match status" value="1"/>
</dbReference>
<dbReference type="InterPro" id="IPR011006">
    <property type="entry name" value="CheY-like_superfamily"/>
</dbReference>
<dbReference type="SUPFAM" id="SSF47384">
    <property type="entry name" value="Homodimeric domain of signal transducing histidine kinase"/>
    <property type="match status" value="1"/>
</dbReference>
<dbReference type="InterPro" id="IPR036890">
    <property type="entry name" value="HATPase_C_sf"/>
</dbReference>
<dbReference type="Gene3D" id="2.60.40.10">
    <property type="entry name" value="Immunoglobulins"/>
    <property type="match status" value="1"/>
</dbReference>
<protein>
    <recommendedName>
        <fullName evidence="3">histidine kinase</fullName>
        <ecNumber evidence="3">2.7.13.3</ecNumber>
    </recommendedName>
</protein>
<keyword evidence="18" id="KW-1185">Reference proteome</keyword>
<dbReference type="SUPFAM" id="SSF50998">
    <property type="entry name" value="Quinoprotein alcohol dehydrogenase-like"/>
    <property type="match status" value="1"/>
</dbReference>
<evidence type="ECO:0000256" key="11">
    <source>
        <dbReference type="ARBA" id="ARBA00023136"/>
    </source>
</evidence>
<sequence>MQTIRLGILSILALGSLVCNGSDIEPFWLRAPESGHPLQKSYTPNEHPGGPLSNQITHDSHGNTFIANEVGVLKFNGSNWSVLPHDSGPKQSIGVAVDAENRVWVSFPHQLGYYQADSGGHYRFTDLGKQIDELLSEFDYGQFWELHADSGAVYINTSYALIRYQDGRFQAWTFETPHRIHSSIHDSTLYLHIRGDGLYRLVGDDMIRFAPEPPAINGPVIQILPGHEGSSLALTTSGKLFTTSRQELLAVDQQYYQYGDQPVTLLDALKLSPDFYALASSNNGVMLLDLKQRTIRRMCWEDDYVHSLALSPSGNLWASSSKQLIEVQNLPVSVHHSPQIHDLIRYKDSLITAGEQTQVLAPGSGLIEQSLSPLDRARFSQTMATAAGDLLISLPREILIYRDGQIQQTIPMPRQGSLFCVSQVHTERVYIADHNSVTQLQKFGTQWSVQETLDKPSLRYTSLAELNDGSLLATVDDDTVYHITWSKPNGDAASIQPVPKDYGLPDNPGWCRFLQKGRHIALLSQKGVYTYDSLNRTFSQSSLLKTELGAGSAAIQACVLDDQWGWFITIATELRPTVGKLFYEDFELHWQPMQLPSLESAGRVEALMHEFRSHHEVLWLGGNNGLFRYDLNATRPYPSAKAMITSVKETDQNVSYFGGAGTPKDGLELDYPQTSLQFEFSSPASSLNIHAYQTRLIGLNENWSPPNERTYRSFNNLREGHYRFEVRAIDEFGREGPKSSYSLRIIPPWYRSPIAYTVYIACIAIAVLYIIRAWTRHLRRRNEELEETVTHRTLELERRNLELTEANNIKQYFLASMSHEIRNPMNGILGIARLMKEDSKKNDAGTERINHLYSCARHLHQLLGEVLDYSSLEAGKLQINKVCYNAADLISDVIDIHLEQASEKALELHAEIPEIQYQWIGDPVLLRQILINLVSNAIKYTKTGQVVIRLEVRERHAIFSVEDNGPGIPLSEQEQIFDKFTRLKNATEQEISGTGLGLSIAKEMSELMQGKLYVDSEYRSGARFVLDLELDESNLPIQSKAPSTGVYDTNPLRNLRVLVTDDMDFNRYINAQLVKRMGASTDEASSGREALSKLIANNYDLALLDINMPDMTGIEVVREYLEGSPVQPPQLVALSAYKTDIMEASCLAAGFDHFLEKPLEPEKLLRTRNLGPAKQSQIKRPPANRSLLDYLSQSDPSASTRMEQRYQSSMQKQLLELRSALEHRDNKAQRTIIHKLRGLISLKKADEVMEKIDQIDQMREHPEKKEAVLKLCDELIESTSVTSSN</sequence>
<dbReference type="PROSITE" id="PS50110">
    <property type="entry name" value="RESPONSE_REGULATORY"/>
    <property type="match status" value="1"/>
</dbReference>
<dbReference type="PANTHER" id="PTHR43047:SF64">
    <property type="entry name" value="HISTIDINE KINASE CONTAINING CHEY-HOMOLOGOUS RECEIVER DOMAIN AND PAS DOMAIN-RELATED"/>
    <property type="match status" value="1"/>
</dbReference>
<feature type="region of interest" description="Disordered" evidence="13">
    <location>
        <begin position="1168"/>
        <end position="1190"/>
    </location>
</feature>
<keyword evidence="6" id="KW-0808">Transferase</keyword>
<dbReference type="PROSITE" id="PS50109">
    <property type="entry name" value="HIS_KIN"/>
    <property type="match status" value="1"/>
</dbReference>
<name>D5EIT1_CORAD</name>
<dbReference type="STRING" id="583355.Caka_1310"/>
<comment type="catalytic activity">
    <reaction evidence="1">
        <text>ATP + protein L-histidine = ADP + protein N-phospho-L-histidine.</text>
        <dbReference type="EC" id="2.7.13.3"/>
    </reaction>
</comment>
<dbReference type="GO" id="GO:0005886">
    <property type="term" value="C:plasma membrane"/>
    <property type="evidence" value="ECO:0007669"/>
    <property type="project" value="UniProtKB-SubCell"/>
</dbReference>
<evidence type="ECO:0000256" key="14">
    <source>
        <dbReference type="SAM" id="Phobius"/>
    </source>
</evidence>
<dbReference type="eggNOG" id="COG2205">
    <property type="taxonomic scope" value="Bacteria"/>
</dbReference>
<proteinExistence type="predicted"/>
<dbReference type="EC" id="2.7.13.3" evidence="3"/>
<feature type="transmembrane region" description="Helical" evidence="14">
    <location>
        <begin position="754"/>
        <end position="771"/>
    </location>
</feature>
<dbReference type="InterPro" id="IPR036641">
    <property type="entry name" value="HPT_dom_sf"/>
</dbReference>
<feature type="modified residue" description="4-aspartylphosphate" evidence="12">
    <location>
        <position position="1105"/>
    </location>
</feature>
<dbReference type="InterPro" id="IPR015943">
    <property type="entry name" value="WD40/YVTN_repeat-like_dom_sf"/>
</dbReference>
<evidence type="ECO:0000256" key="2">
    <source>
        <dbReference type="ARBA" id="ARBA00004236"/>
    </source>
</evidence>
<dbReference type="SUPFAM" id="SSF47226">
    <property type="entry name" value="Histidine-containing phosphotransfer domain, HPT domain"/>
    <property type="match status" value="1"/>
</dbReference>
<evidence type="ECO:0000313" key="18">
    <source>
        <dbReference type="Proteomes" id="UP000000925"/>
    </source>
</evidence>
<dbReference type="SMART" id="SM00387">
    <property type="entry name" value="HATPase_c"/>
    <property type="match status" value="1"/>
</dbReference>
<accession>D5EIT1</accession>
<dbReference type="FunFam" id="3.30.565.10:FF:000023">
    <property type="entry name" value="PAS domain-containing sensor histidine kinase"/>
    <property type="match status" value="1"/>
</dbReference>
<keyword evidence="14" id="KW-0812">Transmembrane</keyword>
<keyword evidence="10" id="KW-0902">Two-component regulatory system</keyword>
<evidence type="ECO:0000256" key="3">
    <source>
        <dbReference type="ARBA" id="ARBA00012438"/>
    </source>
</evidence>
<dbReference type="EMBL" id="CP001998">
    <property type="protein sequence ID" value="ADE54330.1"/>
    <property type="molecule type" value="Genomic_DNA"/>
</dbReference>
<evidence type="ECO:0000256" key="5">
    <source>
        <dbReference type="ARBA" id="ARBA00022553"/>
    </source>
</evidence>
<dbReference type="Pfam" id="PF02518">
    <property type="entry name" value="HATPase_c"/>
    <property type="match status" value="1"/>
</dbReference>
<comment type="subcellular location">
    <subcellularLocation>
        <location evidence="2">Cell membrane</location>
    </subcellularLocation>
</comment>
<dbReference type="GO" id="GO:0000155">
    <property type="term" value="F:phosphorelay sensor kinase activity"/>
    <property type="evidence" value="ECO:0007669"/>
    <property type="project" value="InterPro"/>
</dbReference>
<evidence type="ECO:0000256" key="6">
    <source>
        <dbReference type="ARBA" id="ARBA00022679"/>
    </source>
</evidence>
<dbReference type="CDD" id="cd00082">
    <property type="entry name" value="HisKA"/>
    <property type="match status" value="1"/>
</dbReference>
<gene>
    <name evidence="17" type="ordered locus">Caka_1310</name>
</gene>
<dbReference type="InterPro" id="IPR003661">
    <property type="entry name" value="HisK_dim/P_dom"/>
</dbReference>
<dbReference type="RefSeq" id="WP_013043052.1">
    <property type="nucleotide sequence ID" value="NC_014008.1"/>
</dbReference>
<dbReference type="Gene3D" id="2.130.10.10">
    <property type="entry name" value="YVTN repeat-like/Quinoprotein amine dehydrogenase"/>
    <property type="match status" value="1"/>
</dbReference>
<dbReference type="Gene3D" id="1.10.287.130">
    <property type="match status" value="1"/>
</dbReference>
<evidence type="ECO:0000256" key="10">
    <source>
        <dbReference type="ARBA" id="ARBA00023012"/>
    </source>
</evidence>
<dbReference type="InterPro" id="IPR013783">
    <property type="entry name" value="Ig-like_fold"/>
</dbReference>
<evidence type="ECO:0000256" key="4">
    <source>
        <dbReference type="ARBA" id="ARBA00022475"/>
    </source>
</evidence>
<evidence type="ECO:0000259" key="16">
    <source>
        <dbReference type="PROSITE" id="PS50110"/>
    </source>
</evidence>
<dbReference type="InterPro" id="IPR005467">
    <property type="entry name" value="His_kinase_dom"/>
</dbReference>
<keyword evidence="5 12" id="KW-0597">Phosphoprotein</keyword>
<dbReference type="CDD" id="cd17546">
    <property type="entry name" value="REC_hyHK_CKI1_RcsC-like"/>
    <property type="match status" value="1"/>
</dbReference>
<dbReference type="InterPro" id="IPR036097">
    <property type="entry name" value="HisK_dim/P_sf"/>
</dbReference>
<dbReference type="eggNOG" id="COG3292">
    <property type="taxonomic scope" value="Bacteria"/>
</dbReference>
<dbReference type="Gene3D" id="3.30.565.10">
    <property type="entry name" value="Histidine kinase-like ATPase, C-terminal domain"/>
    <property type="match status" value="1"/>
</dbReference>
<dbReference type="PANTHER" id="PTHR43047">
    <property type="entry name" value="TWO-COMPONENT HISTIDINE PROTEIN KINASE"/>
    <property type="match status" value="1"/>
</dbReference>
<keyword evidence="9" id="KW-0067">ATP-binding</keyword>
<organism evidence="17 18">
    <name type="scientific">Coraliomargarita akajimensis (strain DSM 45221 / IAM 15411 / JCM 23193 / KCTC 12865 / 04OKA010-24)</name>
    <dbReference type="NCBI Taxonomy" id="583355"/>
    <lineage>
        <taxon>Bacteria</taxon>
        <taxon>Pseudomonadati</taxon>
        <taxon>Verrucomicrobiota</taxon>
        <taxon>Opitutia</taxon>
        <taxon>Puniceicoccales</taxon>
        <taxon>Coraliomargaritaceae</taxon>
        <taxon>Coraliomargarita</taxon>
    </lineage>
</organism>
<dbReference type="Proteomes" id="UP000000925">
    <property type="component" value="Chromosome"/>
</dbReference>
<feature type="domain" description="Response regulatory" evidence="16">
    <location>
        <begin position="1056"/>
        <end position="1172"/>
    </location>
</feature>
<dbReference type="Gene3D" id="3.40.50.2300">
    <property type="match status" value="1"/>
</dbReference>
<evidence type="ECO:0000256" key="8">
    <source>
        <dbReference type="ARBA" id="ARBA00022777"/>
    </source>
</evidence>
<dbReference type="InterPro" id="IPR011123">
    <property type="entry name" value="Y_Y_Y"/>
</dbReference>
<evidence type="ECO:0000256" key="7">
    <source>
        <dbReference type="ARBA" id="ARBA00022741"/>
    </source>
</evidence>
<dbReference type="SUPFAM" id="SSF55874">
    <property type="entry name" value="ATPase domain of HSP90 chaperone/DNA topoisomerase II/histidine kinase"/>
    <property type="match status" value="1"/>
</dbReference>